<evidence type="ECO:0000256" key="1">
    <source>
        <dbReference type="ARBA" id="ARBA00022679"/>
    </source>
</evidence>
<sequence length="371" mass="41607">MKTDKKIQFEKHYQAALRCHLRQRAHGRSAGSIGRTAVSLGLDTLDLARMHDRAVALQPPSNAGHDGHPSAQAGAVFFFQVMEQVEHTHQPARAATLHAQHIDAKLHARTAALAAARQQVRRETARRKKGERQLVQGARHYSQLLAQSRRLAHQVLSAQEEERKEISRELHDEVAQILAGINVQLAALQESAAINSRSLRQRIAQTQRLVGQSIRIVHRYARELRPAMLDDLGLIPALRSYIKDLPGRKGLLIRFTVFPGVEALNNTRRTVLYRVAQEALTNVARHARARLVTVRVLKIADSVRLEIRDDGRSFQVDRALAAKNNKHLGLIGMRERVEMVGGRFVIKSVPGKGTTVRAEIPFRGRQRRPAL</sequence>
<dbReference type="InterPro" id="IPR003594">
    <property type="entry name" value="HATPase_dom"/>
</dbReference>
<dbReference type="PANTHER" id="PTHR24421">
    <property type="entry name" value="NITRATE/NITRITE SENSOR PROTEIN NARX-RELATED"/>
    <property type="match status" value="1"/>
</dbReference>
<proteinExistence type="predicted"/>
<dbReference type="STRING" id="1184151.AW736_19180"/>
<keyword evidence="4" id="KW-0175">Coiled coil</keyword>
<feature type="domain" description="Histidine kinase" evidence="5">
    <location>
        <begin position="165"/>
        <end position="364"/>
    </location>
</feature>
<dbReference type="GO" id="GO:0000155">
    <property type="term" value="F:phosphorelay sensor kinase activity"/>
    <property type="evidence" value="ECO:0007669"/>
    <property type="project" value="InterPro"/>
</dbReference>
<evidence type="ECO:0000256" key="2">
    <source>
        <dbReference type="ARBA" id="ARBA00022777"/>
    </source>
</evidence>
<dbReference type="Proteomes" id="UP000078486">
    <property type="component" value="Unassembled WGS sequence"/>
</dbReference>
<name>A0A178IH06_9BACT</name>
<dbReference type="EMBL" id="LRRQ01000137">
    <property type="protein sequence ID" value="OAM88306.1"/>
    <property type="molecule type" value="Genomic_DNA"/>
</dbReference>
<dbReference type="AlphaFoldDB" id="A0A178IH06"/>
<evidence type="ECO:0000259" key="5">
    <source>
        <dbReference type="PROSITE" id="PS50109"/>
    </source>
</evidence>
<keyword evidence="3" id="KW-0902">Two-component regulatory system</keyword>
<gene>
    <name evidence="6" type="ORF">AW736_19180</name>
</gene>
<evidence type="ECO:0000256" key="4">
    <source>
        <dbReference type="SAM" id="Coils"/>
    </source>
</evidence>
<dbReference type="Pfam" id="PF07730">
    <property type="entry name" value="HisKA_3"/>
    <property type="match status" value="1"/>
</dbReference>
<dbReference type="InterPro" id="IPR005467">
    <property type="entry name" value="His_kinase_dom"/>
</dbReference>
<reference evidence="6 7" key="1">
    <citation type="submission" date="2016-01" db="EMBL/GenBank/DDBJ databases">
        <title>High potential of lignocellulose degradation of a new Verrucomicrobia species.</title>
        <authorList>
            <person name="Wang Y."/>
            <person name="Shi Y."/>
            <person name="Qiu Z."/>
            <person name="Liu S."/>
            <person name="Yang H."/>
        </authorList>
    </citation>
    <scope>NUCLEOTIDE SEQUENCE [LARGE SCALE GENOMIC DNA]</scope>
    <source>
        <strain evidence="6 7">TSB47</strain>
    </source>
</reference>
<protein>
    <recommendedName>
        <fullName evidence="5">Histidine kinase domain-containing protein</fullName>
    </recommendedName>
</protein>
<dbReference type="Pfam" id="PF02518">
    <property type="entry name" value="HATPase_c"/>
    <property type="match status" value="1"/>
</dbReference>
<dbReference type="SMART" id="SM00387">
    <property type="entry name" value="HATPase_c"/>
    <property type="match status" value="1"/>
</dbReference>
<evidence type="ECO:0000313" key="7">
    <source>
        <dbReference type="Proteomes" id="UP000078486"/>
    </source>
</evidence>
<dbReference type="Gene3D" id="3.30.565.10">
    <property type="entry name" value="Histidine kinase-like ATPase, C-terminal domain"/>
    <property type="match status" value="1"/>
</dbReference>
<keyword evidence="2" id="KW-0418">Kinase</keyword>
<keyword evidence="1" id="KW-0808">Transferase</keyword>
<dbReference type="InterPro" id="IPR036890">
    <property type="entry name" value="HATPase_C_sf"/>
</dbReference>
<organism evidence="6 7">
    <name type="scientific">Termitidicoccus mucosus</name>
    <dbReference type="NCBI Taxonomy" id="1184151"/>
    <lineage>
        <taxon>Bacteria</taxon>
        <taxon>Pseudomonadati</taxon>
        <taxon>Verrucomicrobiota</taxon>
        <taxon>Opitutia</taxon>
        <taxon>Opitutales</taxon>
        <taxon>Opitutaceae</taxon>
        <taxon>Termitidicoccus</taxon>
    </lineage>
</organism>
<feature type="coiled-coil region" evidence="4">
    <location>
        <begin position="113"/>
        <end position="176"/>
    </location>
</feature>
<dbReference type="GO" id="GO:0046983">
    <property type="term" value="F:protein dimerization activity"/>
    <property type="evidence" value="ECO:0007669"/>
    <property type="project" value="InterPro"/>
</dbReference>
<keyword evidence="7" id="KW-1185">Reference proteome</keyword>
<dbReference type="InterPro" id="IPR011712">
    <property type="entry name" value="Sig_transdc_His_kin_sub3_dim/P"/>
</dbReference>
<accession>A0A178IH06</accession>
<dbReference type="SUPFAM" id="SSF55874">
    <property type="entry name" value="ATPase domain of HSP90 chaperone/DNA topoisomerase II/histidine kinase"/>
    <property type="match status" value="1"/>
</dbReference>
<dbReference type="RefSeq" id="WP_068771906.1">
    <property type="nucleotide sequence ID" value="NZ_CP109796.1"/>
</dbReference>
<dbReference type="PANTHER" id="PTHR24421:SF58">
    <property type="entry name" value="SIGNAL TRANSDUCTION HISTIDINE-PROTEIN KINASE_PHOSPHATASE UHPB"/>
    <property type="match status" value="1"/>
</dbReference>
<evidence type="ECO:0000313" key="6">
    <source>
        <dbReference type="EMBL" id="OAM88306.1"/>
    </source>
</evidence>
<dbReference type="PROSITE" id="PS50109">
    <property type="entry name" value="HIS_KIN"/>
    <property type="match status" value="1"/>
</dbReference>
<dbReference type="CDD" id="cd16917">
    <property type="entry name" value="HATPase_UhpB-NarQ-NarX-like"/>
    <property type="match status" value="1"/>
</dbReference>
<comment type="caution">
    <text evidence="6">The sequence shown here is derived from an EMBL/GenBank/DDBJ whole genome shotgun (WGS) entry which is preliminary data.</text>
</comment>
<dbReference type="InterPro" id="IPR050482">
    <property type="entry name" value="Sensor_HK_TwoCompSys"/>
</dbReference>
<dbReference type="GO" id="GO:0016020">
    <property type="term" value="C:membrane"/>
    <property type="evidence" value="ECO:0007669"/>
    <property type="project" value="InterPro"/>
</dbReference>
<evidence type="ECO:0000256" key="3">
    <source>
        <dbReference type="ARBA" id="ARBA00023012"/>
    </source>
</evidence>
<dbReference type="OrthoDB" id="9781904at2"/>
<dbReference type="Gene3D" id="1.20.5.1930">
    <property type="match status" value="1"/>
</dbReference>